<gene>
    <name evidence="2" type="ORF">SORBI_3005G040950</name>
</gene>
<reference evidence="2 3" key="1">
    <citation type="journal article" date="2009" name="Nature">
        <title>The Sorghum bicolor genome and the diversification of grasses.</title>
        <authorList>
            <person name="Paterson A.H."/>
            <person name="Bowers J.E."/>
            <person name="Bruggmann R."/>
            <person name="Dubchak I."/>
            <person name="Grimwood J."/>
            <person name="Gundlach H."/>
            <person name="Haberer G."/>
            <person name="Hellsten U."/>
            <person name="Mitros T."/>
            <person name="Poliakov A."/>
            <person name="Schmutz J."/>
            <person name="Spannagl M."/>
            <person name="Tang H."/>
            <person name="Wang X."/>
            <person name="Wicker T."/>
            <person name="Bharti A.K."/>
            <person name="Chapman J."/>
            <person name="Feltus F.A."/>
            <person name="Gowik U."/>
            <person name="Grigoriev I.V."/>
            <person name="Lyons E."/>
            <person name="Maher C.A."/>
            <person name="Martis M."/>
            <person name="Narechania A."/>
            <person name="Otillar R.P."/>
            <person name="Penning B.W."/>
            <person name="Salamov A.A."/>
            <person name="Wang Y."/>
            <person name="Zhang L."/>
            <person name="Carpita N.C."/>
            <person name="Freeling M."/>
            <person name="Gingle A.R."/>
            <person name="Hash C.T."/>
            <person name="Keller B."/>
            <person name="Klein P."/>
            <person name="Kresovich S."/>
            <person name="McCann M.C."/>
            <person name="Ming R."/>
            <person name="Peterson D.G."/>
            <person name="Mehboob-ur-Rahman"/>
            <person name="Ware D."/>
            <person name="Westhoff P."/>
            <person name="Mayer K.F."/>
            <person name="Messing J."/>
            <person name="Rokhsar D.S."/>
        </authorList>
    </citation>
    <scope>NUCLEOTIDE SEQUENCE [LARGE SCALE GENOMIC DNA]</scope>
    <source>
        <strain evidence="3">cv. BTx623</strain>
    </source>
</reference>
<dbReference type="Proteomes" id="UP000000768">
    <property type="component" value="Chromosome 5"/>
</dbReference>
<organism evidence="2 3">
    <name type="scientific">Sorghum bicolor</name>
    <name type="common">Sorghum</name>
    <name type="synonym">Sorghum vulgare</name>
    <dbReference type="NCBI Taxonomy" id="4558"/>
    <lineage>
        <taxon>Eukaryota</taxon>
        <taxon>Viridiplantae</taxon>
        <taxon>Streptophyta</taxon>
        <taxon>Embryophyta</taxon>
        <taxon>Tracheophyta</taxon>
        <taxon>Spermatophyta</taxon>
        <taxon>Magnoliopsida</taxon>
        <taxon>Liliopsida</taxon>
        <taxon>Poales</taxon>
        <taxon>Poaceae</taxon>
        <taxon>PACMAD clade</taxon>
        <taxon>Panicoideae</taxon>
        <taxon>Andropogonodae</taxon>
        <taxon>Andropogoneae</taxon>
        <taxon>Sorghinae</taxon>
        <taxon>Sorghum</taxon>
    </lineage>
</organism>
<name>A0A1Z5RGN6_SORBI</name>
<feature type="compositionally biased region" description="Gly residues" evidence="1">
    <location>
        <begin position="1"/>
        <end position="24"/>
    </location>
</feature>
<dbReference type="Gramene" id="OQU82898">
    <property type="protein sequence ID" value="OQU82898"/>
    <property type="gene ID" value="SORBI_3005G040950"/>
</dbReference>
<accession>A0A1Z5RGN6</accession>
<dbReference type="InParanoid" id="A0A1Z5RGN6"/>
<proteinExistence type="predicted"/>
<protein>
    <submittedName>
        <fullName evidence="2">Uncharacterized protein</fullName>
    </submittedName>
</protein>
<evidence type="ECO:0000256" key="1">
    <source>
        <dbReference type="SAM" id="MobiDB-lite"/>
    </source>
</evidence>
<keyword evidence="3" id="KW-1185">Reference proteome</keyword>
<dbReference type="AlphaFoldDB" id="A0A1Z5RGN6"/>
<feature type="region of interest" description="Disordered" evidence="1">
    <location>
        <begin position="1"/>
        <end position="44"/>
    </location>
</feature>
<sequence length="73" mass="7184">MNNGCGGRAGNGGSNPWRGGGSSGGHTRSGSICTTSTRSGCRGSIESTCRCGSAGGDVSYAGVVVDSGWRRRG</sequence>
<dbReference type="EMBL" id="CM000764">
    <property type="protein sequence ID" value="OQU82898.1"/>
    <property type="molecule type" value="Genomic_DNA"/>
</dbReference>
<reference evidence="3" key="2">
    <citation type="journal article" date="2018" name="Plant J.">
        <title>The Sorghum bicolor reference genome: improved assembly, gene annotations, a transcriptome atlas, and signatures of genome organization.</title>
        <authorList>
            <person name="McCormick R.F."/>
            <person name="Truong S.K."/>
            <person name="Sreedasyam A."/>
            <person name="Jenkins J."/>
            <person name="Shu S."/>
            <person name="Sims D."/>
            <person name="Kennedy M."/>
            <person name="Amirebrahimi M."/>
            <person name="Weers B.D."/>
            <person name="McKinley B."/>
            <person name="Mattison A."/>
            <person name="Morishige D.T."/>
            <person name="Grimwood J."/>
            <person name="Schmutz J."/>
            <person name="Mullet J.E."/>
        </authorList>
    </citation>
    <scope>NUCLEOTIDE SEQUENCE [LARGE SCALE GENOMIC DNA]</scope>
    <source>
        <strain evidence="3">cv. BTx623</strain>
    </source>
</reference>
<evidence type="ECO:0000313" key="2">
    <source>
        <dbReference type="EMBL" id="OQU82898.1"/>
    </source>
</evidence>
<evidence type="ECO:0000313" key="3">
    <source>
        <dbReference type="Proteomes" id="UP000000768"/>
    </source>
</evidence>